<keyword evidence="6" id="KW-0489">Methyltransferase</keyword>
<evidence type="ECO:0000256" key="6">
    <source>
        <dbReference type="ARBA" id="ARBA00022603"/>
    </source>
</evidence>
<keyword evidence="7" id="KW-0808">Transferase</keyword>
<evidence type="ECO:0000256" key="3">
    <source>
        <dbReference type="ARBA" id="ARBA00008711"/>
    </source>
</evidence>
<dbReference type="EMBL" id="JAGQKX010000031">
    <property type="protein sequence ID" value="MCA9390100.1"/>
    <property type="molecule type" value="Genomic_DNA"/>
</dbReference>
<comment type="similarity">
    <text evidence="3">Belongs to the MGMT family.</text>
</comment>
<feature type="domain" description="Methylated-DNA-[protein]-cysteine S-methyltransferase DNA binding" evidence="11">
    <location>
        <begin position="6"/>
        <end position="87"/>
    </location>
</feature>
<dbReference type="FunFam" id="1.10.10.10:FF:000214">
    <property type="entry name" value="Methylated-DNA--protein-cysteine methyltransferase"/>
    <property type="match status" value="1"/>
</dbReference>
<accession>A0A955RQ44</accession>
<dbReference type="InterPro" id="IPR001497">
    <property type="entry name" value="MethylDNA_cys_MeTrfase_AS"/>
</dbReference>
<comment type="function">
    <text evidence="2">Involved in the cellular defense against the biological effects of O6-methylguanine (O6-MeG) and O4-methylthymine (O4-MeT) in DNA. Repairs the methylated nucleobase in DNA by stoichiometrically transferring the methyl group to a cysteine residue in the enzyme. This is a suicide reaction: the enzyme is irreversibly inactivated.</text>
</comment>
<dbReference type="GO" id="GO:0032259">
    <property type="term" value="P:methylation"/>
    <property type="evidence" value="ECO:0007669"/>
    <property type="project" value="UniProtKB-KW"/>
</dbReference>
<reference evidence="12" key="2">
    <citation type="journal article" date="2021" name="Microbiome">
        <title>Successional dynamics and alternative stable states in a saline activated sludge microbial community over 9 years.</title>
        <authorList>
            <person name="Wang Y."/>
            <person name="Ye J."/>
            <person name="Ju F."/>
            <person name="Liu L."/>
            <person name="Boyd J.A."/>
            <person name="Deng Y."/>
            <person name="Parks D.H."/>
            <person name="Jiang X."/>
            <person name="Yin X."/>
            <person name="Woodcroft B.J."/>
            <person name="Tyson G.W."/>
            <person name="Hugenholtz P."/>
            <person name="Polz M.F."/>
            <person name="Zhang T."/>
        </authorList>
    </citation>
    <scope>NUCLEOTIDE SEQUENCE</scope>
    <source>
        <strain evidence="12">HKST-UBA01</strain>
    </source>
</reference>
<keyword evidence="9" id="KW-0234">DNA repair</keyword>
<dbReference type="GO" id="GO:0006281">
    <property type="term" value="P:DNA repair"/>
    <property type="evidence" value="ECO:0007669"/>
    <property type="project" value="UniProtKB-KW"/>
</dbReference>
<evidence type="ECO:0000256" key="9">
    <source>
        <dbReference type="ARBA" id="ARBA00023204"/>
    </source>
</evidence>
<dbReference type="Pfam" id="PF01035">
    <property type="entry name" value="DNA_binding_1"/>
    <property type="match status" value="1"/>
</dbReference>
<dbReference type="GO" id="GO:0003908">
    <property type="term" value="F:methylated-DNA-[protein]-cysteine S-methyltransferase activity"/>
    <property type="evidence" value="ECO:0007669"/>
    <property type="project" value="UniProtKB-EC"/>
</dbReference>
<dbReference type="InterPro" id="IPR014048">
    <property type="entry name" value="MethylDNA_cys_MeTrfase_DNA-bd"/>
</dbReference>
<dbReference type="CDD" id="cd06445">
    <property type="entry name" value="ATase"/>
    <property type="match status" value="1"/>
</dbReference>
<evidence type="ECO:0000256" key="5">
    <source>
        <dbReference type="ARBA" id="ARBA00015377"/>
    </source>
</evidence>
<comment type="catalytic activity">
    <reaction evidence="1">
        <text>a 4-O-methyl-thymidine in DNA + L-cysteinyl-[protein] = a thymidine in DNA + S-methyl-L-cysteinyl-[protein]</text>
        <dbReference type="Rhea" id="RHEA:53428"/>
        <dbReference type="Rhea" id="RHEA-COMP:10131"/>
        <dbReference type="Rhea" id="RHEA-COMP:10132"/>
        <dbReference type="Rhea" id="RHEA-COMP:13555"/>
        <dbReference type="Rhea" id="RHEA-COMP:13556"/>
        <dbReference type="ChEBI" id="CHEBI:29950"/>
        <dbReference type="ChEBI" id="CHEBI:82612"/>
        <dbReference type="ChEBI" id="CHEBI:137386"/>
        <dbReference type="ChEBI" id="CHEBI:137387"/>
        <dbReference type="EC" id="2.1.1.63"/>
    </reaction>
</comment>
<evidence type="ECO:0000256" key="2">
    <source>
        <dbReference type="ARBA" id="ARBA00003317"/>
    </source>
</evidence>
<dbReference type="PANTHER" id="PTHR46460:SF1">
    <property type="entry name" value="METHYLATED-DNA--PROTEIN-CYSTEINE METHYLTRANSFERASE"/>
    <property type="match status" value="1"/>
</dbReference>
<comment type="caution">
    <text evidence="12">The sequence shown here is derived from an EMBL/GenBank/DDBJ whole genome shotgun (WGS) entry which is preliminary data.</text>
</comment>
<evidence type="ECO:0000313" key="12">
    <source>
        <dbReference type="EMBL" id="MCA9390100.1"/>
    </source>
</evidence>
<dbReference type="InterPro" id="IPR036217">
    <property type="entry name" value="MethylDNA_cys_MeTrfase_DNAb"/>
</dbReference>
<protein>
    <recommendedName>
        <fullName evidence="5">Methylated-DNA--protein-cysteine methyltransferase</fullName>
        <ecNumber evidence="4">2.1.1.63</ecNumber>
    </recommendedName>
</protein>
<gene>
    <name evidence="12" type="ORF">KC571_01740</name>
</gene>
<evidence type="ECO:0000259" key="11">
    <source>
        <dbReference type="Pfam" id="PF01035"/>
    </source>
</evidence>
<dbReference type="InterPro" id="IPR036388">
    <property type="entry name" value="WH-like_DNA-bd_sf"/>
</dbReference>
<keyword evidence="8" id="KW-0227">DNA damage</keyword>
<evidence type="ECO:0000313" key="13">
    <source>
        <dbReference type="Proteomes" id="UP000701698"/>
    </source>
</evidence>
<name>A0A955RQ44_UNCKA</name>
<dbReference type="PROSITE" id="PS00374">
    <property type="entry name" value="MGMT"/>
    <property type="match status" value="1"/>
</dbReference>
<dbReference type="PANTHER" id="PTHR46460">
    <property type="entry name" value="METHYLATED-DNA--PROTEIN-CYSTEINE METHYLTRANSFERASE"/>
    <property type="match status" value="1"/>
</dbReference>
<organism evidence="12 13">
    <name type="scientific">candidate division WWE3 bacterium</name>
    <dbReference type="NCBI Taxonomy" id="2053526"/>
    <lineage>
        <taxon>Bacteria</taxon>
        <taxon>Katanobacteria</taxon>
    </lineage>
</organism>
<evidence type="ECO:0000256" key="1">
    <source>
        <dbReference type="ARBA" id="ARBA00001286"/>
    </source>
</evidence>
<dbReference type="SUPFAM" id="SSF46767">
    <property type="entry name" value="Methylated DNA-protein cysteine methyltransferase, C-terminal domain"/>
    <property type="match status" value="1"/>
</dbReference>
<dbReference type="AlphaFoldDB" id="A0A955RQ44"/>
<dbReference type="EC" id="2.1.1.63" evidence="4"/>
<proteinExistence type="inferred from homology"/>
<evidence type="ECO:0000256" key="8">
    <source>
        <dbReference type="ARBA" id="ARBA00022763"/>
    </source>
</evidence>
<dbReference type="Proteomes" id="UP000701698">
    <property type="component" value="Unassembled WGS sequence"/>
</dbReference>
<evidence type="ECO:0000256" key="7">
    <source>
        <dbReference type="ARBA" id="ARBA00022679"/>
    </source>
</evidence>
<sequence>MLQQTFTEKVYRIVARIPEGKVMTYGQVAVLAGSAGAARAVGMCMKNNPDTTIVPCHRVVASNGDLTGYSGGQGVKTKKEKLLSEGVIFDGERVDLDESQWTIE</sequence>
<comment type="catalytic activity">
    <reaction evidence="10">
        <text>a 6-O-methyl-2'-deoxyguanosine in DNA + L-cysteinyl-[protein] = S-methyl-L-cysteinyl-[protein] + a 2'-deoxyguanosine in DNA</text>
        <dbReference type="Rhea" id="RHEA:24000"/>
        <dbReference type="Rhea" id="RHEA-COMP:10131"/>
        <dbReference type="Rhea" id="RHEA-COMP:10132"/>
        <dbReference type="Rhea" id="RHEA-COMP:11367"/>
        <dbReference type="Rhea" id="RHEA-COMP:11368"/>
        <dbReference type="ChEBI" id="CHEBI:29950"/>
        <dbReference type="ChEBI" id="CHEBI:82612"/>
        <dbReference type="ChEBI" id="CHEBI:85445"/>
        <dbReference type="ChEBI" id="CHEBI:85448"/>
        <dbReference type="EC" id="2.1.1.63"/>
    </reaction>
</comment>
<dbReference type="NCBIfam" id="TIGR00589">
    <property type="entry name" value="ogt"/>
    <property type="match status" value="1"/>
</dbReference>
<evidence type="ECO:0000256" key="4">
    <source>
        <dbReference type="ARBA" id="ARBA00011918"/>
    </source>
</evidence>
<dbReference type="Gene3D" id="1.10.10.10">
    <property type="entry name" value="Winged helix-like DNA-binding domain superfamily/Winged helix DNA-binding domain"/>
    <property type="match status" value="1"/>
</dbReference>
<evidence type="ECO:0000256" key="10">
    <source>
        <dbReference type="ARBA" id="ARBA00049348"/>
    </source>
</evidence>
<reference evidence="12" key="1">
    <citation type="submission" date="2020-04" db="EMBL/GenBank/DDBJ databases">
        <authorList>
            <person name="Zhang T."/>
        </authorList>
    </citation>
    <scope>NUCLEOTIDE SEQUENCE</scope>
    <source>
        <strain evidence="12">HKST-UBA01</strain>
    </source>
</reference>